<evidence type="ECO:0008006" key="3">
    <source>
        <dbReference type="Google" id="ProtNLM"/>
    </source>
</evidence>
<evidence type="ECO:0000313" key="1">
    <source>
        <dbReference type="EMBL" id="KIC05327.1"/>
    </source>
</evidence>
<sequence length="70" mass="7980">MMETNFQIGDRVACDKFASMSHDFVGSIEKIYENSAVVEIIEHHKDDNVAVTDFHNRTVVSLKHMKKITA</sequence>
<dbReference type="EMBL" id="AWYA01000035">
    <property type="protein sequence ID" value="KIC05327.1"/>
    <property type="molecule type" value="Genomic_DNA"/>
</dbReference>
<dbReference type="AlphaFoldDB" id="A0A837DWT3"/>
<gene>
    <name evidence="1" type="ORF">LRN_0763</name>
</gene>
<accession>A0A837DWT3</accession>
<evidence type="ECO:0000313" key="2">
    <source>
        <dbReference type="Proteomes" id="UP000031011"/>
    </source>
</evidence>
<dbReference type="Proteomes" id="UP000031011">
    <property type="component" value="Unassembled WGS sequence"/>
</dbReference>
<comment type="caution">
    <text evidence="1">The sequence shown here is derived from an EMBL/GenBank/DDBJ whole genome shotgun (WGS) entry which is preliminary data.</text>
</comment>
<name>A0A837DWT3_9LACO</name>
<reference evidence="1 2" key="1">
    <citation type="journal article" date="2015" name="BMC Microbiol.">
        <title>Lactobacillus ruminis strains cluster according to their mammalian gut source.</title>
        <authorList>
            <person name="O' Donnell M.M."/>
            <person name="Harris H.M."/>
            <person name="Lynch D.B."/>
            <person name="Ross R.P."/>
            <person name="O'Toole P.W."/>
        </authorList>
    </citation>
    <scope>NUCLEOTIDE SEQUENCE [LARGE SCALE GENOMIC DNA]</scope>
    <source>
        <strain evidence="1 2">DPC 6832</strain>
    </source>
</reference>
<organism evidence="1 2">
    <name type="scientific">Ligilactobacillus ruminis DPC 6832</name>
    <dbReference type="NCBI Taxonomy" id="1402208"/>
    <lineage>
        <taxon>Bacteria</taxon>
        <taxon>Bacillati</taxon>
        <taxon>Bacillota</taxon>
        <taxon>Bacilli</taxon>
        <taxon>Lactobacillales</taxon>
        <taxon>Lactobacillaceae</taxon>
        <taxon>Ligilactobacillus</taxon>
    </lineage>
</organism>
<proteinExistence type="predicted"/>
<protein>
    <recommendedName>
        <fullName evidence="3">DUF2187 domain-containing protein</fullName>
    </recommendedName>
</protein>